<dbReference type="Pfam" id="PF14257">
    <property type="entry name" value="DUF4349"/>
    <property type="match status" value="1"/>
</dbReference>
<evidence type="ECO:0000256" key="3">
    <source>
        <dbReference type="ARBA" id="ARBA00022989"/>
    </source>
</evidence>
<comment type="caution">
    <text evidence="11">The sequence shown here is derived from an EMBL/GenBank/DDBJ whole genome shotgun (WGS) entry which is preliminary data.</text>
</comment>
<keyword evidence="3" id="KW-1133">Transmembrane helix</keyword>
<comment type="subcellular location">
    <subcellularLocation>
        <location evidence="1">Membrane</location>
        <topology evidence="1">Single-pass membrane protein</topology>
    </subcellularLocation>
</comment>
<dbReference type="InterPro" id="IPR025645">
    <property type="entry name" value="DUF4349"/>
</dbReference>
<reference evidence="11" key="2">
    <citation type="submission" date="2023-03" db="EMBL/GenBank/DDBJ databases">
        <authorList>
            <person name="Zhang Z."/>
        </authorList>
    </citation>
    <scope>NUCLEOTIDE SEQUENCE</scope>
    <source>
        <strain evidence="11">DSA</strain>
    </source>
</reference>
<dbReference type="AlphaFoldDB" id="A0AAW7ZGC0"/>
<dbReference type="Pfam" id="PF13490">
    <property type="entry name" value="zf-HC2"/>
    <property type="match status" value="1"/>
</dbReference>
<dbReference type="Proteomes" id="UP001172911">
    <property type="component" value="Unassembled WGS sequence"/>
</dbReference>
<keyword evidence="12" id="KW-1185">Reference proteome</keyword>
<reference evidence="11" key="1">
    <citation type="journal article" date="2023" name="J. Hazard. Mater.">
        <title>Anaerobic biodegradation of pyrene and benzo[a]pyrene by a new sulfate-reducing Desulforamulus aquiferis strain DSA.</title>
        <authorList>
            <person name="Zhang Z."/>
            <person name="Sun J."/>
            <person name="Gong X."/>
            <person name="Wang C."/>
            <person name="Wang H."/>
        </authorList>
    </citation>
    <scope>NUCLEOTIDE SEQUENCE</scope>
    <source>
        <strain evidence="11">DSA</strain>
    </source>
</reference>
<dbReference type="GO" id="GO:0016020">
    <property type="term" value="C:membrane"/>
    <property type="evidence" value="ECO:0007669"/>
    <property type="project" value="UniProtKB-SubCell"/>
</dbReference>
<feature type="domain" description="Putative zinc-finger" evidence="9">
    <location>
        <begin position="3"/>
        <end position="37"/>
    </location>
</feature>
<keyword evidence="4" id="KW-0472">Membrane</keyword>
<organism evidence="11 12">
    <name type="scientific">Desulforamulus aquiferis</name>
    <dbReference type="NCBI Taxonomy" id="1397668"/>
    <lineage>
        <taxon>Bacteria</taxon>
        <taxon>Bacillati</taxon>
        <taxon>Bacillota</taxon>
        <taxon>Clostridia</taxon>
        <taxon>Eubacteriales</taxon>
        <taxon>Peptococcaceae</taxon>
        <taxon>Desulforamulus</taxon>
    </lineage>
</organism>
<evidence type="ECO:0000256" key="7">
    <source>
        <dbReference type="SAM" id="Coils"/>
    </source>
</evidence>
<dbReference type="GO" id="GO:0016989">
    <property type="term" value="F:sigma factor antagonist activity"/>
    <property type="evidence" value="ECO:0007669"/>
    <property type="project" value="TreeGrafter"/>
</dbReference>
<dbReference type="RefSeq" id="WP_304544501.1">
    <property type="nucleotide sequence ID" value="NZ_JARPTC010000021.1"/>
</dbReference>
<dbReference type="InterPro" id="IPR051474">
    <property type="entry name" value="Anti-sigma-K/W_factor"/>
</dbReference>
<evidence type="ECO:0000259" key="10">
    <source>
        <dbReference type="Pfam" id="PF14257"/>
    </source>
</evidence>
<evidence type="ECO:0000256" key="6">
    <source>
        <dbReference type="ARBA" id="ARBA00024438"/>
    </source>
</evidence>
<dbReference type="PANTHER" id="PTHR37461">
    <property type="entry name" value="ANTI-SIGMA-K FACTOR RSKA"/>
    <property type="match status" value="1"/>
</dbReference>
<keyword evidence="2" id="KW-0812">Transmembrane</keyword>
<dbReference type="PANTHER" id="PTHR37461:SF1">
    <property type="entry name" value="ANTI-SIGMA-K FACTOR RSKA"/>
    <property type="match status" value="1"/>
</dbReference>
<dbReference type="InterPro" id="IPR027383">
    <property type="entry name" value="Znf_put"/>
</dbReference>
<feature type="region of interest" description="Disordered" evidence="8">
    <location>
        <begin position="130"/>
        <end position="194"/>
    </location>
</feature>
<dbReference type="Gene3D" id="1.10.10.1320">
    <property type="entry name" value="Anti-sigma factor, zinc-finger domain"/>
    <property type="match status" value="1"/>
</dbReference>
<keyword evidence="7" id="KW-0175">Coiled coil</keyword>
<dbReference type="GO" id="GO:0006417">
    <property type="term" value="P:regulation of translation"/>
    <property type="evidence" value="ECO:0007669"/>
    <property type="project" value="TreeGrafter"/>
</dbReference>
<evidence type="ECO:0000256" key="2">
    <source>
        <dbReference type="ARBA" id="ARBA00022692"/>
    </source>
</evidence>
<evidence type="ECO:0000256" key="8">
    <source>
        <dbReference type="SAM" id="MobiDB-lite"/>
    </source>
</evidence>
<feature type="coiled-coil region" evidence="7">
    <location>
        <begin position="292"/>
        <end position="331"/>
    </location>
</feature>
<evidence type="ECO:0000256" key="5">
    <source>
        <dbReference type="ARBA" id="ARBA00024353"/>
    </source>
</evidence>
<name>A0AAW7ZGC0_9FIRM</name>
<accession>A0AAW7ZGC0</accession>
<feature type="domain" description="DUF4349" evidence="10">
    <location>
        <begin position="214"/>
        <end position="355"/>
    </location>
</feature>
<evidence type="ECO:0000256" key="1">
    <source>
        <dbReference type="ARBA" id="ARBA00004167"/>
    </source>
</evidence>
<evidence type="ECO:0000313" key="12">
    <source>
        <dbReference type="Proteomes" id="UP001172911"/>
    </source>
</evidence>
<comment type="similarity">
    <text evidence="5">Belongs to the zinc-associated anti-sigma factor (ZAS) superfamily. Anti-sigma-W factor family.</text>
</comment>
<protein>
    <recommendedName>
        <fullName evidence="6">Anti-sigma-W factor RsiW</fullName>
    </recommendedName>
</protein>
<proteinExistence type="inferred from homology"/>
<evidence type="ECO:0000313" key="11">
    <source>
        <dbReference type="EMBL" id="MDO7788510.1"/>
    </source>
</evidence>
<feature type="compositionally biased region" description="Polar residues" evidence="8">
    <location>
        <begin position="167"/>
        <end position="186"/>
    </location>
</feature>
<evidence type="ECO:0000256" key="4">
    <source>
        <dbReference type="ARBA" id="ARBA00023136"/>
    </source>
</evidence>
<dbReference type="EMBL" id="JARPTC010000021">
    <property type="protein sequence ID" value="MDO7788510.1"/>
    <property type="molecule type" value="Genomic_DNA"/>
</dbReference>
<evidence type="ECO:0000259" key="9">
    <source>
        <dbReference type="Pfam" id="PF13490"/>
    </source>
</evidence>
<gene>
    <name evidence="11" type="ORF">P6N53_14880</name>
</gene>
<dbReference type="InterPro" id="IPR041916">
    <property type="entry name" value="Anti_sigma_zinc_sf"/>
</dbReference>
<sequence length="356" mass="38858">MRCQDVMEKLSLYLDGVLESSEREVIKAHLACCPACRAEWEELTLSVSLLQELPELAPPAGFRAGLMEKIDQLPAPVRAPQNKRWFERISEVSKSRWYQTAAVAAVMAMTLGLTSLWEKDGNQFMPVDPRPDKGIAQLGEHPGKTDTNNVTVDPGVEPDPGAVVTDPGTQVETPNNSTTKPNQPGNAVNEPGKVDNGRGFESIVMQPSEGIISSSATLRIDVQELSAALKTLGTITQSNSGSIQSPYTENGGTGQISIRVPMANYKSTVNELQKLGEVISYLPSERDLSGQHKQAKDSFEQLKAKMADLESKNAEEENEELKDQISVISSSMAEQVNIIKQLEDRSSYAIITITLF</sequence>